<sequence length="469" mass="55253">MVVYSASSIEKVSIVSPKSTITLMENRVENEPPKMKKSKKKRRSSLLPLPAEYKFRIFALVSNRVGTTTLFKFFSDNGVPSLHGNTKSTSEFVKMQYDLTPIVMDYLKHNKSRNSTSAKMLRLIYPRMQQLERLKGRTTRMIKAVDIMRYEWTMHPSTTTAYCNVLKAFQSIVFFSDISGAVSVSCAQQCLHFAKYLYFFVNKKSRIHIHDPLLHSYHRSKYHQHQHQHQHQQRRHNTHHGNNSSSAAVVDVLLQHMNRSYWLPLIEHISHFLPIIDPLPRSSSHAKCKKTTTTHKRLTFGARYWFEILDRTYGSEMKYILNIRPVKHWLLSKSDAFEHKYLLHQMRLCKFHKMTANNTLALHLAHFQWYWQWYHYICSTLHYFGKERLNRDIIVFDVESDHPSKLTGFFSSFGLVLNQTLYGHAHWSHSKQTHSKSREQFYQTSILPMIRTLPNEYDQIKLICGFPIS</sequence>
<keyword evidence="3" id="KW-1185">Reference proteome</keyword>
<dbReference type="EMBL" id="ASPP01006764">
    <property type="protein sequence ID" value="ETO28273.1"/>
    <property type="molecule type" value="Genomic_DNA"/>
</dbReference>
<gene>
    <name evidence="2" type="ORF">RFI_08861</name>
</gene>
<evidence type="ECO:0008006" key="4">
    <source>
        <dbReference type="Google" id="ProtNLM"/>
    </source>
</evidence>
<feature type="region of interest" description="Disordered" evidence="1">
    <location>
        <begin position="220"/>
        <end position="244"/>
    </location>
</feature>
<protein>
    <recommendedName>
        <fullName evidence="4">Sulfotransferase domain-containing protein</fullName>
    </recommendedName>
</protein>
<dbReference type="AlphaFoldDB" id="X6NQT0"/>
<feature type="compositionally biased region" description="Basic residues" evidence="1">
    <location>
        <begin position="220"/>
        <end position="239"/>
    </location>
</feature>
<evidence type="ECO:0000313" key="2">
    <source>
        <dbReference type="EMBL" id="ETO28273.1"/>
    </source>
</evidence>
<reference evidence="2 3" key="1">
    <citation type="journal article" date="2013" name="Curr. Biol.">
        <title>The Genome of the Foraminiferan Reticulomyxa filosa.</title>
        <authorList>
            <person name="Glockner G."/>
            <person name="Hulsmann N."/>
            <person name="Schleicher M."/>
            <person name="Noegel A.A."/>
            <person name="Eichinger L."/>
            <person name="Gallinger C."/>
            <person name="Pawlowski J."/>
            <person name="Sierra R."/>
            <person name="Euteneuer U."/>
            <person name="Pillet L."/>
            <person name="Moustafa A."/>
            <person name="Platzer M."/>
            <person name="Groth M."/>
            <person name="Szafranski K."/>
            <person name="Schliwa M."/>
        </authorList>
    </citation>
    <scope>NUCLEOTIDE SEQUENCE [LARGE SCALE GENOMIC DNA]</scope>
</reference>
<evidence type="ECO:0000256" key="1">
    <source>
        <dbReference type="SAM" id="MobiDB-lite"/>
    </source>
</evidence>
<comment type="caution">
    <text evidence="2">The sequence shown here is derived from an EMBL/GenBank/DDBJ whole genome shotgun (WGS) entry which is preliminary data.</text>
</comment>
<evidence type="ECO:0000313" key="3">
    <source>
        <dbReference type="Proteomes" id="UP000023152"/>
    </source>
</evidence>
<proteinExistence type="predicted"/>
<organism evidence="2 3">
    <name type="scientific">Reticulomyxa filosa</name>
    <dbReference type="NCBI Taxonomy" id="46433"/>
    <lineage>
        <taxon>Eukaryota</taxon>
        <taxon>Sar</taxon>
        <taxon>Rhizaria</taxon>
        <taxon>Retaria</taxon>
        <taxon>Foraminifera</taxon>
        <taxon>Monothalamids</taxon>
        <taxon>Reticulomyxidae</taxon>
        <taxon>Reticulomyxa</taxon>
    </lineage>
</organism>
<accession>X6NQT0</accession>
<name>X6NQT0_RETFI</name>
<dbReference type="Proteomes" id="UP000023152">
    <property type="component" value="Unassembled WGS sequence"/>
</dbReference>